<protein>
    <submittedName>
        <fullName evidence="3">Uncharacterized protein</fullName>
    </submittedName>
</protein>
<feature type="compositionally biased region" description="Polar residues" evidence="1">
    <location>
        <begin position="43"/>
        <end position="53"/>
    </location>
</feature>
<feature type="signal peptide" evidence="2">
    <location>
        <begin position="1"/>
        <end position="19"/>
    </location>
</feature>
<feature type="compositionally biased region" description="Low complexity" evidence="1">
    <location>
        <begin position="96"/>
        <end position="112"/>
    </location>
</feature>
<dbReference type="RefSeq" id="WP_023949973.1">
    <property type="nucleotide sequence ID" value="NZ_AYSV01000054.1"/>
</dbReference>
<accession>V8G918</accession>
<evidence type="ECO:0000256" key="2">
    <source>
        <dbReference type="SAM" id="SignalP"/>
    </source>
</evidence>
<feature type="region of interest" description="Disordered" evidence="1">
    <location>
        <begin position="24"/>
        <end position="56"/>
    </location>
</feature>
<feature type="region of interest" description="Disordered" evidence="1">
    <location>
        <begin position="70"/>
        <end position="126"/>
    </location>
</feature>
<feature type="chain" id="PRO_5004769015" evidence="2">
    <location>
        <begin position="20"/>
        <end position="126"/>
    </location>
</feature>
<dbReference type="Proteomes" id="UP000018766">
    <property type="component" value="Unassembled WGS sequence"/>
</dbReference>
<evidence type="ECO:0000256" key="1">
    <source>
        <dbReference type="SAM" id="MobiDB-lite"/>
    </source>
</evidence>
<organism evidence="3 4">
    <name type="scientific">Pelistega indica</name>
    <dbReference type="NCBI Taxonomy" id="1414851"/>
    <lineage>
        <taxon>Bacteria</taxon>
        <taxon>Pseudomonadati</taxon>
        <taxon>Pseudomonadota</taxon>
        <taxon>Betaproteobacteria</taxon>
        <taxon>Burkholderiales</taxon>
        <taxon>Alcaligenaceae</taxon>
        <taxon>Pelistega</taxon>
    </lineage>
</organism>
<comment type="caution">
    <text evidence="3">The sequence shown here is derived from an EMBL/GenBank/DDBJ whole genome shotgun (WGS) entry which is preliminary data.</text>
</comment>
<evidence type="ECO:0000313" key="3">
    <source>
        <dbReference type="EMBL" id="ETD72591.1"/>
    </source>
</evidence>
<feature type="compositionally biased region" description="Basic and acidic residues" evidence="1">
    <location>
        <begin position="113"/>
        <end position="126"/>
    </location>
</feature>
<dbReference type="AlphaFoldDB" id="V8G918"/>
<dbReference type="EMBL" id="AYSV01000054">
    <property type="protein sequence ID" value="ETD72591.1"/>
    <property type="molecule type" value="Genomic_DNA"/>
</dbReference>
<gene>
    <name evidence="3" type="ORF">V757_03455</name>
</gene>
<sequence length="126" mass="13513">MKKVLLTALMALSATTAFAESEVDNRPARQKAQDMYVEPTLRMKQTTTTSNAGTGEVIRVEENTKVINHAGDVVGGTGTTTPEVAPQAQPTQGTMPAPAVQPQPEQVKPAVEPMKKEITDKSRVIQ</sequence>
<name>V8G918_9BURK</name>
<evidence type="ECO:0000313" key="4">
    <source>
        <dbReference type="Proteomes" id="UP000018766"/>
    </source>
</evidence>
<proteinExistence type="predicted"/>
<keyword evidence="2" id="KW-0732">Signal</keyword>
<keyword evidence="4" id="KW-1185">Reference proteome</keyword>
<reference evidence="3 4" key="1">
    <citation type="submission" date="2013-11" db="EMBL/GenBank/DDBJ databases">
        <title>Genomic analysis of Pelistega sp. HM-7.</title>
        <authorList>
            <person name="Kumbhare S.V."/>
            <person name="Shetty S.A."/>
            <person name="Sharma O."/>
            <person name="Dhotre D.P."/>
        </authorList>
    </citation>
    <scope>NUCLEOTIDE SEQUENCE [LARGE SCALE GENOMIC DNA]</scope>
    <source>
        <strain evidence="3 4">HM-7</strain>
    </source>
</reference>